<reference evidence="5 6" key="1">
    <citation type="submission" date="2019-04" db="EMBL/GenBank/DDBJ databases">
        <title>Flavobacterium sp. strain DS2-A Genome sequencing and assembly.</title>
        <authorList>
            <person name="Kim I."/>
        </authorList>
    </citation>
    <scope>NUCLEOTIDE SEQUENCE [LARGE SCALE GENOMIC DNA]</scope>
    <source>
        <strain evidence="5 6">DS2-A</strain>
    </source>
</reference>
<keyword evidence="6" id="KW-1185">Reference proteome</keyword>
<evidence type="ECO:0000259" key="4">
    <source>
        <dbReference type="Pfam" id="PF09375"/>
    </source>
</evidence>
<dbReference type="Proteomes" id="UP000297407">
    <property type="component" value="Unassembled WGS sequence"/>
</dbReference>
<evidence type="ECO:0000256" key="1">
    <source>
        <dbReference type="ARBA" id="ARBA00004196"/>
    </source>
</evidence>
<dbReference type="OrthoDB" id="9764688at2"/>
<dbReference type="AlphaFoldDB" id="A0A4Z0L9R7"/>
<accession>A0A4Z0L9R7</accession>
<keyword evidence="2 3" id="KW-0732">Signal</keyword>
<gene>
    <name evidence="5" type="ORF">E4635_05015</name>
</gene>
<dbReference type="CDD" id="cd14657">
    <property type="entry name" value="Imelysin_IrpA-like"/>
    <property type="match status" value="1"/>
</dbReference>
<organism evidence="5 6">
    <name type="scientific">Flavobacterium humi</name>
    <dbReference type="NCBI Taxonomy" id="2562683"/>
    <lineage>
        <taxon>Bacteria</taxon>
        <taxon>Pseudomonadati</taxon>
        <taxon>Bacteroidota</taxon>
        <taxon>Flavobacteriia</taxon>
        <taxon>Flavobacteriales</taxon>
        <taxon>Flavobacteriaceae</taxon>
        <taxon>Flavobacterium</taxon>
    </lineage>
</organism>
<feature type="domain" description="Imelysin-like" evidence="4">
    <location>
        <begin position="46"/>
        <end position="354"/>
    </location>
</feature>
<dbReference type="InterPro" id="IPR038352">
    <property type="entry name" value="Imelysin_sf"/>
</dbReference>
<feature type="signal peptide" evidence="3">
    <location>
        <begin position="1"/>
        <end position="16"/>
    </location>
</feature>
<dbReference type="PROSITE" id="PS51257">
    <property type="entry name" value="PROKAR_LIPOPROTEIN"/>
    <property type="match status" value="1"/>
</dbReference>
<dbReference type="InterPro" id="IPR018976">
    <property type="entry name" value="Imelysin-like"/>
</dbReference>
<dbReference type="RefSeq" id="WP_135525525.1">
    <property type="nucleotide sequence ID" value="NZ_SRLH01000002.1"/>
</dbReference>
<dbReference type="Gene3D" id="1.20.1420.20">
    <property type="entry name" value="M75 peptidase, HXXE motif"/>
    <property type="match status" value="1"/>
</dbReference>
<feature type="chain" id="PRO_5021281695" description="Imelysin-like domain-containing protein" evidence="3">
    <location>
        <begin position="17"/>
        <end position="389"/>
    </location>
</feature>
<comment type="caution">
    <text evidence="5">The sequence shown here is derived from an EMBL/GenBank/DDBJ whole genome shotgun (WGS) entry which is preliminary data.</text>
</comment>
<evidence type="ECO:0000313" key="5">
    <source>
        <dbReference type="EMBL" id="TGD59215.1"/>
    </source>
</evidence>
<evidence type="ECO:0000256" key="2">
    <source>
        <dbReference type="ARBA" id="ARBA00022729"/>
    </source>
</evidence>
<comment type="subcellular location">
    <subcellularLocation>
        <location evidence="1">Cell envelope</location>
    </subcellularLocation>
</comment>
<dbReference type="EMBL" id="SRLH01000002">
    <property type="protein sequence ID" value="TGD59215.1"/>
    <property type="molecule type" value="Genomic_DNA"/>
</dbReference>
<evidence type="ECO:0000313" key="6">
    <source>
        <dbReference type="Proteomes" id="UP000297407"/>
    </source>
</evidence>
<evidence type="ECO:0000256" key="3">
    <source>
        <dbReference type="SAM" id="SignalP"/>
    </source>
</evidence>
<dbReference type="Pfam" id="PF09375">
    <property type="entry name" value="Peptidase_M75"/>
    <property type="match status" value="1"/>
</dbReference>
<protein>
    <recommendedName>
        <fullName evidence="4">Imelysin-like domain-containing protein</fullName>
    </recommendedName>
</protein>
<sequence>MKNTFFGLTAVFVASAAIFSCSENNSSNEEESVTKRQVIENYANIAYENYKKAYEDAVVLETAINTFTATPTQANFDNAKAKWKTARESYGTTEAFRFADGPIDNADGPEGLMNAWPLDENYVDYVDGAPTAGIINDAASFPTISKAVLEGLNEQGGEKNISVGYHAIEFLLWGQDLTAPSANQAGLRPYTDYLTTGGTASNQARRAAYLKACADLLTDNLDYLVNEWKVGGTYRNTFFALSDNVALKNIYLGIVTLITAELPDERMYTALLNANQEDEHSCFSDNTHRDIALNLQGVINIYKGKYGSVDGASLEDLIRQADTTVYNDTETSVNASVVKVGAILIPFDLAISGGPGSVEGAKVATARLELKTFGANLLAGASKIGIVVN</sequence>
<dbReference type="GO" id="GO:0030313">
    <property type="term" value="C:cell envelope"/>
    <property type="evidence" value="ECO:0007669"/>
    <property type="project" value="UniProtKB-SubCell"/>
</dbReference>
<proteinExistence type="predicted"/>
<name>A0A4Z0L9R7_9FLAO</name>